<proteinExistence type="predicted"/>
<dbReference type="OrthoDB" id="416253at2759"/>
<dbReference type="Proteomes" id="UP000265663">
    <property type="component" value="Unassembled WGS sequence"/>
</dbReference>
<dbReference type="PROSITE" id="PS00798">
    <property type="entry name" value="ALDOKETO_REDUCTASE_1"/>
    <property type="match status" value="1"/>
</dbReference>
<evidence type="ECO:0000259" key="2">
    <source>
        <dbReference type="Pfam" id="PF00248"/>
    </source>
</evidence>
<keyword evidence="4" id="KW-1185">Reference proteome</keyword>
<feature type="domain" description="NADP-dependent oxidoreductase" evidence="2">
    <location>
        <begin position="147"/>
        <end position="430"/>
    </location>
</feature>
<dbReference type="Gene3D" id="3.20.20.100">
    <property type="entry name" value="NADP-dependent oxidoreductase domain"/>
    <property type="match status" value="1"/>
</dbReference>
<dbReference type="InterPro" id="IPR023210">
    <property type="entry name" value="NADP_OxRdtase_dom"/>
</dbReference>
<dbReference type="PROSITE" id="PS00063">
    <property type="entry name" value="ALDOKETO_REDUCTASE_3"/>
    <property type="match status" value="1"/>
</dbReference>
<dbReference type="InterPro" id="IPR020471">
    <property type="entry name" value="AKR"/>
</dbReference>
<name>A0A3M7MA44_9PLEO</name>
<accession>A0A3M7MA44</accession>
<dbReference type="InterPro" id="IPR036812">
    <property type="entry name" value="NAD(P)_OxRdtase_dom_sf"/>
</dbReference>
<keyword evidence="1" id="KW-0560">Oxidoreductase</keyword>
<dbReference type="PRINTS" id="PR00069">
    <property type="entry name" value="ALDKETRDTASE"/>
</dbReference>
<evidence type="ECO:0000256" key="1">
    <source>
        <dbReference type="ARBA" id="ARBA00023002"/>
    </source>
</evidence>
<dbReference type="SUPFAM" id="SSF51430">
    <property type="entry name" value="NAD(P)-linked oxidoreductase"/>
    <property type="match status" value="1"/>
</dbReference>
<sequence length="462" mass="50712">MLSTSEDLNCPGCQFNSLQVAAKVLHDDAELEPEPLQARDVLGALSTDDILSHSYWAELTPAGHVGGAASEKLMESITVDIWSLCWATTPTHYTLPQVLPNIYPGNPAMNPALSKFMLKSTPKSILNPQPEMNTAIPLNTGATIPALGLGTWQSGPGQVKKAVVHAIESGYRHIDCAFCYQNEDEVGDALQDVISRGIVKREDLFITSKLWCTFHTRAEEGLQKSLDMLKTPYVDLYLMHWPVPMNPNGKPKAPSCVLLELTTKGNHPLFPKLEDGSRDIDRSITHQDTWKNLEKLIQAHPEKVKAIGVANYSVKYLEKLLAKATIIPAVNQIENHPLCPQQEVVDFCKEKGIHITAYSPLGSTDTPLFKDEVVNEVAKKHSVGPAVVLLSYHLARNSSVLAKSVTPSRIEENSKLISLDGEDMEKLENLHKAKGINRFVYPPFGVDCGFPDKAGGMDLSGP</sequence>
<dbReference type="AlphaFoldDB" id="A0A3M7MA44"/>
<reference evidence="3 4" key="1">
    <citation type="journal article" date="2014" name="PLoS ONE">
        <title>De novo Genome Assembly of the Fungal Plant Pathogen Pyrenophora semeniperda.</title>
        <authorList>
            <person name="Soliai M.M."/>
            <person name="Meyer S.E."/>
            <person name="Udall J.A."/>
            <person name="Elzinga D.E."/>
            <person name="Hermansen R.A."/>
            <person name="Bodily P.M."/>
            <person name="Hart A.A."/>
            <person name="Coleman C.E."/>
        </authorList>
    </citation>
    <scope>NUCLEOTIDE SEQUENCE [LARGE SCALE GENOMIC DNA]</scope>
    <source>
        <strain evidence="3 4">CCB06</strain>
        <tissue evidence="3">Mycelium</tissue>
    </source>
</reference>
<dbReference type="PANTHER" id="PTHR11732">
    <property type="entry name" value="ALDO/KETO REDUCTASE"/>
    <property type="match status" value="1"/>
</dbReference>
<dbReference type="Pfam" id="PF00248">
    <property type="entry name" value="Aldo_ket_red"/>
    <property type="match status" value="1"/>
</dbReference>
<evidence type="ECO:0000313" key="3">
    <source>
        <dbReference type="EMBL" id="RMZ71308.1"/>
    </source>
</evidence>
<protein>
    <submittedName>
        <fullName evidence="3">Putative aldehyde reductase</fullName>
    </submittedName>
</protein>
<gene>
    <name evidence="3" type="ORF">GMOD_00005843</name>
</gene>
<dbReference type="EMBL" id="KE747826">
    <property type="protein sequence ID" value="RMZ71308.1"/>
    <property type="molecule type" value="Genomic_DNA"/>
</dbReference>
<dbReference type="InterPro" id="IPR018170">
    <property type="entry name" value="Aldo/ket_reductase_CS"/>
</dbReference>
<evidence type="ECO:0000313" key="4">
    <source>
        <dbReference type="Proteomes" id="UP000265663"/>
    </source>
</evidence>
<dbReference type="GO" id="GO:0016491">
    <property type="term" value="F:oxidoreductase activity"/>
    <property type="evidence" value="ECO:0007669"/>
    <property type="project" value="UniProtKB-KW"/>
</dbReference>
<organism evidence="3 4">
    <name type="scientific">Pyrenophora seminiperda CCB06</name>
    <dbReference type="NCBI Taxonomy" id="1302712"/>
    <lineage>
        <taxon>Eukaryota</taxon>
        <taxon>Fungi</taxon>
        <taxon>Dikarya</taxon>
        <taxon>Ascomycota</taxon>
        <taxon>Pezizomycotina</taxon>
        <taxon>Dothideomycetes</taxon>
        <taxon>Pleosporomycetidae</taxon>
        <taxon>Pleosporales</taxon>
        <taxon>Pleosporineae</taxon>
        <taxon>Pleosporaceae</taxon>
        <taxon>Pyrenophora</taxon>
    </lineage>
</organism>